<gene>
    <name evidence="2" type="ORF">AMATHDRAFT_7812</name>
</gene>
<dbReference type="InterPro" id="IPR015943">
    <property type="entry name" value="WD40/YVTN_repeat-like_dom_sf"/>
</dbReference>
<dbReference type="EMBL" id="KZ302193">
    <property type="protein sequence ID" value="PFH46432.1"/>
    <property type="molecule type" value="Genomic_DNA"/>
</dbReference>
<evidence type="ECO:0008006" key="4">
    <source>
        <dbReference type="Google" id="ProtNLM"/>
    </source>
</evidence>
<evidence type="ECO:0000256" key="1">
    <source>
        <dbReference type="SAM" id="SignalP"/>
    </source>
</evidence>
<accession>A0A2A9NFD9</accession>
<name>A0A2A9NFD9_9AGAR</name>
<organism evidence="2 3">
    <name type="scientific">Amanita thiersii Skay4041</name>
    <dbReference type="NCBI Taxonomy" id="703135"/>
    <lineage>
        <taxon>Eukaryota</taxon>
        <taxon>Fungi</taxon>
        <taxon>Dikarya</taxon>
        <taxon>Basidiomycota</taxon>
        <taxon>Agaricomycotina</taxon>
        <taxon>Agaricomycetes</taxon>
        <taxon>Agaricomycetidae</taxon>
        <taxon>Agaricales</taxon>
        <taxon>Pluteineae</taxon>
        <taxon>Amanitaceae</taxon>
        <taxon>Amanita</taxon>
    </lineage>
</organism>
<sequence>MRPDFKIALILSAMLVPVLAVEPGQRVSISDPRYDSVGAVYFMSDQPDGNYLFAAEINVDGKLALRNAYYTGGVGAHASAPGPDPLFSQGSIVTSQKSNVVVTVNPGSGTLSAFQINPDDPTSLEIIGKPVRSGGDFPVSVTMNERGDMVCALNGGKMNGISCFKLNTRKGLTPWKNTMRPLNLNQTTPATGPEMSVGDIEFTADGNMVVVSVKGNPPQPGYMAIWEVKPDGTLSDTHATIPGGKLPWSVTNIRGKNATLAADAGLGFDIFDLSKMAEPSAKAAEFPVTAQGAVCWSGYSDKTGNYYLADLNTAHITEIHIDDNLNATVVNSYATDLNDGTIEFDITPVNGKDYLYVLAANATSIEVFALDGPGSANRIQKLDVRSPSTNAGLVITPDFIAGLKTWNKVI</sequence>
<dbReference type="SUPFAM" id="SSF50969">
    <property type="entry name" value="YVTN repeat-like/Quinoprotein amine dehydrogenase"/>
    <property type="match status" value="1"/>
</dbReference>
<evidence type="ECO:0000313" key="2">
    <source>
        <dbReference type="EMBL" id="PFH46432.1"/>
    </source>
</evidence>
<reference evidence="2 3" key="1">
    <citation type="submission" date="2014-02" db="EMBL/GenBank/DDBJ databases">
        <title>Transposable element dynamics among asymbiotic and ectomycorrhizal Amanita fungi.</title>
        <authorList>
            <consortium name="DOE Joint Genome Institute"/>
            <person name="Hess J."/>
            <person name="Skrede I."/>
            <person name="Wolfe B."/>
            <person name="LaButti K."/>
            <person name="Ohm R.A."/>
            <person name="Grigoriev I.V."/>
            <person name="Pringle A."/>
        </authorList>
    </citation>
    <scope>NUCLEOTIDE SEQUENCE [LARGE SCALE GENOMIC DNA]</scope>
    <source>
        <strain evidence="2 3">SKay4041</strain>
    </source>
</reference>
<protein>
    <recommendedName>
        <fullName evidence="4">3-carboxymuconate cyclase</fullName>
    </recommendedName>
</protein>
<keyword evidence="1" id="KW-0732">Signal</keyword>
<dbReference type="AlphaFoldDB" id="A0A2A9NFD9"/>
<dbReference type="OrthoDB" id="10006285at2759"/>
<feature type="chain" id="PRO_5012134393" description="3-carboxymuconate cyclase" evidence="1">
    <location>
        <begin position="21"/>
        <end position="410"/>
    </location>
</feature>
<dbReference type="SUPFAM" id="SSF63829">
    <property type="entry name" value="Calcium-dependent phosphotriesterase"/>
    <property type="match status" value="1"/>
</dbReference>
<dbReference type="Proteomes" id="UP000242287">
    <property type="component" value="Unassembled WGS sequence"/>
</dbReference>
<dbReference type="InterPro" id="IPR011044">
    <property type="entry name" value="Quino_amine_DH_bsu"/>
</dbReference>
<dbReference type="STRING" id="703135.A0A2A9NFD9"/>
<proteinExistence type="predicted"/>
<keyword evidence="3" id="KW-1185">Reference proteome</keyword>
<dbReference type="Gene3D" id="2.130.10.10">
    <property type="entry name" value="YVTN repeat-like/Quinoprotein amine dehydrogenase"/>
    <property type="match status" value="1"/>
</dbReference>
<feature type="signal peptide" evidence="1">
    <location>
        <begin position="1"/>
        <end position="20"/>
    </location>
</feature>
<evidence type="ECO:0000313" key="3">
    <source>
        <dbReference type="Proteomes" id="UP000242287"/>
    </source>
</evidence>